<dbReference type="SUPFAM" id="SSF51735">
    <property type="entry name" value="NAD(P)-binding Rossmann-fold domains"/>
    <property type="match status" value="1"/>
</dbReference>
<dbReference type="AlphaFoldDB" id="A0A7S6WQY9"/>
<dbReference type="PANTHER" id="PTHR43377">
    <property type="entry name" value="BILIVERDIN REDUCTASE A"/>
    <property type="match status" value="1"/>
</dbReference>
<proteinExistence type="predicted"/>
<dbReference type="Gene3D" id="3.40.50.720">
    <property type="entry name" value="NAD(P)-binding Rossmann-like Domain"/>
    <property type="match status" value="1"/>
</dbReference>
<evidence type="ECO:0000313" key="3">
    <source>
        <dbReference type="Proteomes" id="UP000593915"/>
    </source>
</evidence>
<protein>
    <submittedName>
        <fullName evidence="2">Gfo/Idh/MocA family oxidoreductase</fullName>
    </submittedName>
</protein>
<dbReference type="Gene3D" id="3.30.360.10">
    <property type="entry name" value="Dihydrodipicolinate Reductase, domain 2"/>
    <property type="match status" value="1"/>
</dbReference>
<name>A0A7S6WQY9_9SPIR</name>
<gene>
    <name evidence="2" type="ORF">IFE08_04865</name>
</gene>
<dbReference type="RefSeq" id="WP_194077205.1">
    <property type="nucleotide sequence ID" value="NZ_CP061839.1"/>
</dbReference>
<dbReference type="GO" id="GO:0000166">
    <property type="term" value="F:nucleotide binding"/>
    <property type="evidence" value="ECO:0007669"/>
    <property type="project" value="InterPro"/>
</dbReference>
<dbReference type="InterPro" id="IPR000683">
    <property type="entry name" value="Gfo/Idh/MocA-like_OxRdtase_N"/>
</dbReference>
<sequence>MKLLTFCIIGLGSMGKRRARLLKQLNENYQLVGVDTRIDRREEFKGLFSCDVFSDIDTALSNKICTAVFICTSPMSHSNIKSQVDKYKLHTFSEINLLSDGYDDVIDTDNTRSFLSSTQLYTKEISKLMTIIDKKDIYFYTYHVGQYLHDWHPWDKQEEFFVFNKDTNGCREILAIQLPWIVECFGAVDKLKTVSGKFTSMNIAFPDVYTIILQHANGSIGCLTVDVVARNPINDLKIQNETTLIEWNGEPNSLKVFNLQDKKFDVLQLYEKITHSNNYSVKIIEEPYLEEIKDFLKGVEDCDHQFKYSYKKDAYIINLLDLIEGKHE</sequence>
<evidence type="ECO:0000313" key="2">
    <source>
        <dbReference type="EMBL" id="QOW61706.1"/>
    </source>
</evidence>
<feature type="domain" description="Gfo/Idh/MocA-like oxidoreductase N-terminal" evidence="1">
    <location>
        <begin position="6"/>
        <end position="94"/>
    </location>
</feature>
<accession>A0A7S6WQY9</accession>
<reference evidence="2 3" key="1">
    <citation type="submission" date="2020-09" db="EMBL/GenBank/DDBJ databases">
        <title>Characterization of Treponema spp. from bovine digital dermatitis in Korea.</title>
        <authorList>
            <person name="Espiritu H.M."/>
            <person name="Cho Y.I."/>
            <person name="Mamuad L."/>
        </authorList>
    </citation>
    <scope>NUCLEOTIDE SEQUENCE [LARGE SCALE GENOMIC DNA]</scope>
    <source>
        <strain evidence="2 3">KS1</strain>
    </source>
</reference>
<dbReference type="Pfam" id="PF01408">
    <property type="entry name" value="GFO_IDH_MocA"/>
    <property type="match status" value="1"/>
</dbReference>
<dbReference type="SUPFAM" id="SSF55347">
    <property type="entry name" value="Glyceraldehyde-3-phosphate dehydrogenase-like, C-terminal domain"/>
    <property type="match status" value="1"/>
</dbReference>
<evidence type="ECO:0000259" key="1">
    <source>
        <dbReference type="Pfam" id="PF01408"/>
    </source>
</evidence>
<dbReference type="InterPro" id="IPR036291">
    <property type="entry name" value="NAD(P)-bd_dom_sf"/>
</dbReference>
<dbReference type="InterPro" id="IPR051450">
    <property type="entry name" value="Gfo/Idh/MocA_Oxidoreductases"/>
</dbReference>
<dbReference type="EMBL" id="CP061839">
    <property type="protein sequence ID" value="QOW61706.1"/>
    <property type="molecule type" value="Genomic_DNA"/>
</dbReference>
<dbReference type="Proteomes" id="UP000593915">
    <property type="component" value="Chromosome"/>
</dbReference>
<dbReference type="PANTHER" id="PTHR43377:SF1">
    <property type="entry name" value="BILIVERDIN REDUCTASE A"/>
    <property type="match status" value="1"/>
</dbReference>
<organism evidence="2 3">
    <name type="scientific">Treponema pedis</name>
    <dbReference type="NCBI Taxonomy" id="409322"/>
    <lineage>
        <taxon>Bacteria</taxon>
        <taxon>Pseudomonadati</taxon>
        <taxon>Spirochaetota</taxon>
        <taxon>Spirochaetia</taxon>
        <taxon>Spirochaetales</taxon>
        <taxon>Treponemataceae</taxon>
        <taxon>Treponema</taxon>
    </lineage>
</organism>